<dbReference type="Gene3D" id="2.40.160.10">
    <property type="entry name" value="Porin"/>
    <property type="match status" value="1"/>
</dbReference>
<dbReference type="GO" id="GO:0005741">
    <property type="term" value="C:mitochondrial outer membrane"/>
    <property type="evidence" value="ECO:0007669"/>
    <property type="project" value="InterPro"/>
</dbReference>
<dbReference type="KEGG" id="mng:MNEG_15601"/>
<proteinExistence type="inferred from homology"/>
<dbReference type="AlphaFoldDB" id="A0A0D2LQZ4"/>
<dbReference type="GO" id="GO:0008308">
    <property type="term" value="F:voltage-gated monoatomic anion channel activity"/>
    <property type="evidence" value="ECO:0007669"/>
    <property type="project" value="InterPro"/>
</dbReference>
<dbReference type="InterPro" id="IPR027246">
    <property type="entry name" value="Porin_Euk/Tom40"/>
</dbReference>
<name>A0A0D2LQZ4_9CHLO</name>
<organism evidence="3 4">
    <name type="scientific">Monoraphidium neglectum</name>
    <dbReference type="NCBI Taxonomy" id="145388"/>
    <lineage>
        <taxon>Eukaryota</taxon>
        <taxon>Viridiplantae</taxon>
        <taxon>Chlorophyta</taxon>
        <taxon>core chlorophytes</taxon>
        <taxon>Chlorophyceae</taxon>
        <taxon>CS clade</taxon>
        <taxon>Sphaeropleales</taxon>
        <taxon>Selenastraceae</taxon>
        <taxon>Monoraphidium</taxon>
    </lineage>
</organism>
<reference evidence="3 4" key="1">
    <citation type="journal article" date="2013" name="BMC Genomics">
        <title>Reconstruction of the lipid metabolism for the microalga Monoraphidium neglectum from its genome sequence reveals characteristics suitable for biofuel production.</title>
        <authorList>
            <person name="Bogen C."/>
            <person name="Al-Dilaimi A."/>
            <person name="Albersmeier A."/>
            <person name="Wichmann J."/>
            <person name="Grundmann M."/>
            <person name="Rupp O."/>
            <person name="Lauersen K.J."/>
            <person name="Blifernez-Klassen O."/>
            <person name="Kalinowski J."/>
            <person name="Goesmann A."/>
            <person name="Mussgnug J.H."/>
            <person name="Kruse O."/>
        </authorList>
    </citation>
    <scope>NUCLEOTIDE SEQUENCE [LARGE SCALE GENOMIC DNA]</scope>
    <source>
        <strain evidence="3 4">SAG 48.87</strain>
    </source>
</reference>
<dbReference type="PANTHER" id="PTHR11743:SF70">
    <property type="entry name" value="GH26960P-RELATED"/>
    <property type="match status" value="1"/>
</dbReference>
<dbReference type="RefSeq" id="XP_013891381.1">
    <property type="nucleotide sequence ID" value="XM_014035927.1"/>
</dbReference>
<protein>
    <submittedName>
        <fullName evidence="3">Uncharacterized protein</fullName>
    </submittedName>
</protein>
<dbReference type="Proteomes" id="UP000054498">
    <property type="component" value="Unassembled WGS sequence"/>
</dbReference>
<accession>A0A0D2LQZ4</accession>
<feature type="region of interest" description="Disordered" evidence="2">
    <location>
        <begin position="135"/>
        <end position="163"/>
    </location>
</feature>
<dbReference type="PANTHER" id="PTHR11743">
    <property type="entry name" value="VOLTAGE-DEPENDENT ANION-SELECTIVE CHANNEL"/>
    <property type="match status" value="1"/>
</dbReference>
<dbReference type="GeneID" id="25733279"/>
<evidence type="ECO:0000256" key="1">
    <source>
        <dbReference type="ARBA" id="ARBA00009624"/>
    </source>
</evidence>
<sequence>MVASYSEIGKNAREVLLGGREGLYQFDQKLALSTKTADGVSLALSAINKGEKADLSLKSSYNYKNYGLTALFKTSTDKIDVTTNIDNLAPGLKATIHATLPDSQSGGRRLQAVGWGRGGPRPQGPARPEAGGVWVGGVESGAPAAQRAGRGPPARGAQSANAGAGGCWNTASAALTRALGPLVCAGAAACPP</sequence>
<dbReference type="OrthoDB" id="7827681at2759"/>
<dbReference type="InterPro" id="IPR023614">
    <property type="entry name" value="Porin_dom_sf"/>
</dbReference>
<dbReference type="InterPro" id="IPR001925">
    <property type="entry name" value="Porin_Euk"/>
</dbReference>
<keyword evidence="4" id="KW-1185">Reference proteome</keyword>
<feature type="compositionally biased region" description="Low complexity" evidence="2">
    <location>
        <begin position="140"/>
        <end position="160"/>
    </location>
</feature>
<evidence type="ECO:0000313" key="4">
    <source>
        <dbReference type="Proteomes" id="UP000054498"/>
    </source>
</evidence>
<evidence type="ECO:0000313" key="3">
    <source>
        <dbReference type="EMBL" id="KIY92361.1"/>
    </source>
</evidence>
<dbReference type="STRING" id="145388.A0A0D2LQZ4"/>
<evidence type="ECO:0000256" key="2">
    <source>
        <dbReference type="SAM" id="MobiDB-lite"/>
    </source>
</evidence>
<gene>
    <name evidence="3" type="ORF">MNEG_15601</name>
</gene>
<dbReference type="Pfam" id="PF01459">
    <property type="entry name" value="Porin_3"/>
    <property type="match status" value="1"/>
</dbReference>
<dbReference type="EMBL" id="KK105695">
    <property type="protein sequence ID" value="KIY92361.1"/>
    <property type="molecule type" value="Genomic_DNA"/>
</dbReference>
<comment type="similarity">
    <text evidence="1">Belongs to the eukaryotic mitochondrial porin (TC 1.B.8.1) family.</text>
</comment>